<feature type="transmembrane region" description="Helical" evidence="7">
    <location>
        <begin position="456"/>
        <end position="473"/>
    </location>
</feature>
<dbReference type="PANTHER" id="PTHR30250">
    <property type="entry name" value="PST FAMILY PREDICTED COLANIC ACID TRANSPORTER"/>
    <property type="match status" value="1"/>
</dbReference>
<evidence type="ECO:0000256" key="3">
    <source>
        <dbReference type="ARBA" id="ARBA00022475"/>
    </source>
</evidence>
<protein>
    <submittedName>
        <fullName evidence="8">Lipopolysaccharide biosynthesis protein</fullName>
    </submittedName>
</protein>
<keyword evidence="3" id="KW-1003">Cell membrane</keyword>
<comment type="similarity">
    <text evidence="2">Belongs to the polysaccharide synthase family.</text>
</comment>
<evidence type="ECO:0000313" key="8">
    <source>
        <dbReference type="EMBL" id="GHE46467.1"/>
    </source>
</evidence>
<evidence type="ECO:0000256" key="1">
    <source>
        <dbReference type="ARBA" id="ARBA00004651"/>
    </source>
</evidence>
<feature type="transmembrane region" description="Helical" evidence="7">
    <location>
        <begin position="94"/>
        <end position="117"/>
    </location>
</feature>
<keyword evidence="6 7" id="KW-0472">Membrane</keyword>
<keyword evidence="5 7" id="KW-1133">Transmembrane helix</keyword>
<dbReference type="EMBL" id="BNAF01000014">
    <property type="protein sequence ID" value="GHE46467.1"/>
    <property type="molecule type" value="Genomic_DNA"/>
</dbReference>
<feature type="transmembrane region" description="Helical" evidence="7">
    <location>
        <begin position="429"/>
        <end position="450"/>
    </location>
</feature>
<keyword evidence="4 7" id="KW-0812">Transmembrane</keyword>
<dbReference type="CDD" id="cd13127">
    <property type="entry name" value="MATE_tuaB_like"/>
    <property type="match status" value="1"/>
</dbReference>
<evidence type="ECO:0000256" key="4">
    <source>
        <dbReference type="ARBA" id="ARBA00022692"/>
    </source>
</evidence>
<feature type="transmembrane region" description="Helical" evidence="7">
    <location>
        <begin position="162"/>
        <end position="188"/>
    </location>
</feature>
<accession>A0ABQ3I1V2</accession>
<dbReference type="Proteomes" id="UP000620550">
    <property type="component" value="Unassembled WGS sequence"/>
</dbReference>
<feature type="transmembrane region" description="Helical" evidence="7">
    <location>
        <begin position="394"/>
        <end position="417"/>
    </location>
</feature>
<comment type="caution">
    <text evidence="8">The sequence shown here is derived from an EMBL/GenBank/DDBJ whole genome shotgun (WGS) entry which is preliminary data.</text>
</comment>
<feature type="transmembrane region" description="Helical" evidence="7">
    <location>
        <begin position="129"/>
        <end position="150"/>
    </location>
</feature>
<evidence type="ECO:0000256" key="2">
    <source>
        <dbReference type="ARBA" id="ARBA00007430"/>
    </source>
</evidence>
<feature type="transmembrane region" description="Helical" evidence="7">
    <location>
        <begin position="56"/>
        <end position="82"/>
    </location>
</feature>
<reference evidence="9" key="1">
    <citation type="journal article" date="2019" name="Int. J. Syst. Evol. Microbiol.">
        <title>The Global Catalogue of Microorganisms (GCM) 10K type strain sequencing project: providing services to taxonomists for standard genome sequencing and annotation.</title>
        <authorList>
            <consortium name="The Broad Institute Genomics Platform"/>
            <consortium name="The Broad Institute Genome Sequencing Center for Infectious Disease"/>
            <person name="Wu L."/>
            <person name="Ma J."/>
        </authorList>
    </citation>
    <scope>NUCLEOTIDE SEQUENCE [LARGE SCALE GENOMIC DNA]</scope>
    <source>
        <strain evidence="9">CGMCC 1.12966</strain>
    </source>
</reference>
<keyword evidence="9" id="KW-1185">Reference proteome</keyword>
<comment type="subcellular location">
    <subcellularLocation>
        <location evidence="1">Cell membrane</location>
        <topology evidence="1">Multi-pass membrane protein</topology>
    </subcellularLocation>
</comment>
<dbReference type="PANTHER" id="PTHR30250:SF10">
    <property type="entry name" value="LIPOPOLYSACCHARIDE BIOSYNTHESIS PROTEIN WZXC"/>
    <property type="match status" value="1"/>
</dbReference>
<dbReference type="Pfam" id="PF13440">
    <property type="entry name" value="Polysacc_synt_3"/>
    <property type="match status" value="1"/>
</dbReference>
<feature type="transmembrane region" description="Helical" evidence="7">
    <location>
        <begin position="306"/>
        <end position="330"/>
    </location>
</feature>
<organism evidence="8 9">
    <name type="scientific">Sphingobacterium griseoflavum</name>
    <dbReference type="NCBI Taxonomy" id="1474952"/>
    <lineage>
        <taxon>Bacteria</taxon>
        <taxon>Pseudomonadati</taxon>
        <taxon>Bacteroidota</taxon>
        <taxon>Sphingobacteriia</taxon>
        <taxon>Sphingobacteriales</taxon>
        <taxon>Sphingobacteriaceae</taxon>
        <taxon>Sphingobacterium</taxon>
    </lineage>
</organism>
<feature type="transmembrane region" description="Helical" evidence="7">
    <location>
        <begin position="336"/>
        <end position="357"/>
    </location>
</feature>
<name>A0ABQ3I1V2_9SPHI</name>
<sequence length="496" mass="55643">MEMFANFVVLRPFMNENAKQNTLKGLFWNAVDRFGNQLVTAVVGVITARILNPDDFGVLAVLLIFMTISTTFVDSGLATSLVRSPKVDEQDYSSMFVFNLFVSVLLYAILFCVSPYIESFNGIDGLAVYARVLFLQLIIHSLGIVQYVKLLKKFAFKETARINVFAIVFSGSLVITLALLGFGVWAILLQPVLYSSFRTAMLWIWGDWQPNLFFSAKVLKRHLQFSLTFMAGSMLRKIFSDIYYSFIGKNFTLAQTGFYQQGNKWGEMPNLTISSIIQGTTLSTLAPIQDDYPRFLNACRKSMKTLGFVLFPVSLLAIAVGRPAIVFFLTDNWVNSILYFQLLCFAGIFISLTDLNVNFLNIKGKSTYTLWMELLKVVLAIGLLLGTYKHGILAIIYGQIVIRLVFFVASTCLSGKIYGYSFARQIHDLAGTFSSSLVAFGGAVAVFNYFGYVSTVLLLLLQSITFVTIYVLCSHIGKNEIWMELLQLLKSKLAKR</sequence>
<evidence type="ECO:0000256" key="5">
    <source>
        <dbReference type="ARBA" id="ARBA00022989"/>
    </source>
</evidence>
<dbReference type="InterPro" id="IPR050833">
    <property type="entry name" value="Poly_Biosynth_Transport"/>
</dbReference>
<evidence type="ECO:0000313" key="9">
    <source>
        <dbReference type="Proteomes" id="UP000620550"/>
    </source>
</evidence>
<evidence type="ECO:0000256" key="7">
    <source>
        <dbReference type="SAM" id="Phobius"/>
    </source>
</evidence>
<evidence type="ECO:0000256" key="6">
    <source>
        <dbReference type="ARBA" id="ARBA00023136"/>
    </source>
</evidence>
<feature type="transmembrane region" description="Helical" evidence="7">
    <location>
        <begin position="369"/>
        <end position="388"/>
    </location>
</feature>
<proteinExistence type="inferred from homology"/>
<gene>
    <name evidence="8" type="ORF">GCM10017764_32100</name>
</gene>